<comment type="caution">
    <text evidence="7">The sequence shown here is derived from an EMBL/GenBank/DDBJ whole genome shotgun (WGS) entry which is preliminary data.</text>
</comment>
<proteinExistence type="inferred from homology"/>
<feature type="chain" id="PRO_5033113474" description="Cysteine proteinase inhibitor" evidence="4">
    <location>
        <begin position="24"/>
        <end position="197"/>
    </location>
</feature>
<evidence type="ECO:0000256" key="3">
    <source>
        <dbReference type="ARBA" id="ARBA00022704"/>
    </source>
</evidence>
<reference evidence="7" key="1">
    <citation type="submission" date="2020-07" db="EMBL/GenBank/DDBJ databases">
        <title>Genome sequence and genetic diversity analysis of an under-domesticated orphan crop, white fonio (Digitaria exilis).</title>
        <authorList>
            <person name="Bennetzen J.L."/>
            <person name="Chen S."/>
            <person name="Ma X."/>
            <person name="Wang X."/>
            <person name="Yssel A.E.J."/>
            <person name="Chaluvadi S.R."/>
            <person name="Johnson M."/>
            <person name="Gangashetty P."/>
            <person name="Hamidou F."/>
            <person name="Sanogo M.D."/>
            <person name="Zwaenepoel A."/>
            <person name="Wallace J."/>
            <person name="Van De Peer Y."/>
            <person name="Van Deynze A."/>
        </authorList>
    </citation>
    <scope>NUCLEOTIDE SEQUENCE</scope>
    <source>
        <tissue evidence="7">Leaves</tissue>
    </source>
</reference>
<evidence type="ECO:0000256" key="2">
    <source>
        <dbReference type="ARBA" id="ARBA00022690"/>
    </source>
</evidence>
<keyword evidence="5" id="KW-0472">Membrane</keyword>
<dbReference type="InterPro" id="IPR000010">
    <property type="entry name" value="Cystatin_dom"/>
</dbReference>
<dbReference type="InterPro" id="IPR046350">
    <property type="entry name" value="Cystatin_sf"/>
</dbReference>
<keyword evidence="8" id="KW-1185">Reference proteome</keyword>
<accession>A0A835C2U4</accession>
<evidence type="ECO:0000256" key="5">
    <source>
        <dbReference type="SAM" id="Phobius"/>
    </source>
</evidence>
<dbReference type="EMBL" id="JACEFO010001700">
    <property type="protein sequence ID" value="KAF8719773.1"/>
    <property type="molecule type" value="Genomic_DNA"/>
</dbReference>
<evidence type="ECO:0000259" key="6">
    <source>
        <dbReference type="SMART" id="SM00043"/>
    </source>
</evidence>
<keyword evidence="3 4" id="KW-0789">Thiol protease inhibitor</keyword>
<keyword evidence="4" id="KW-0732">Signal</keyword>
<comment type="similarity">
    <text evidence="1 4">Belongs to the cystatin family. Phytocystatin subfamily.</text>
</comment>
<sequence length="197" mass="21062">MSRRAVLFAAVLLAASAAGAVSGFHLGGDESGLVRGMLAALRERAEAEDAARFAVAHHNKNQGTALEFTRVLKSKRQVVTGTLHDLILEAADAGKNSLYRAKVWVKPWEDFKSVVEFSLVGDSEAESETSASDGSSGQGMLVLVVLIIQINILSAYARFYILLAIAKLSLEAEIVQEEARLHTVENDGLSSDFASSS</sequence>
<keyword evidence="2 4" id="KW-0646">Protease inhibitor</keyword>
<feature type="transmembrane region" description="Helical" evidence="5">
    <location>
        <begin position="140"/>
        <end position="161"/>
    </location>
</feature>
<evidence type="ECO:0000256" key="1">
    <source>
        <dbReference type="ARBA" id="ARBA00007233"/>
    </source>
</evidence>
<evidence type="ECO:0000256" key="4">
    <source>
        <dbReference type="RuleBase" id="RU362130"/>
    </source>
</evidence>
<evidence type="ECO:0000313" key="7">
    <source>
        <dbReference type="EMBL" id="KAF8719773.1"/>
    </source>
</evidence>
<dbReference type="AlphaFoldDB" id="A0A835C2U4"/>
<dbReference type="SMART" id="SM00043">
    <property type="entry name" value="CY"/>
    <property type="match status" value="1"/>
</dbReference>
<feature type="signal peptide" evidence="4">
    <location>
        <begin position="1"/>
        <end position="23"/>
    </location>
</feature>
<keyword evidence="5" id="KW-1133">Transmembrane helix</keyword>
<dbReference type="CDD" id="cd00042">
    <property type="entry name" value="CY"/>
    <property type="match status" value="1"/>
</dbReference>
<feature type="domain" description="Cystatin" evidence="6">
    <location>
        <begin position="32"/>
        <end position="120"/>
    </location>
</feature>
<organism evidence="7 8">
    <name type="scientific">Digitaria exilis</name>
    <dbReference type="NCBI Taxonomy" id="1010633"/>
    <lineage>
        <taxon>Eukaryota</taxon>
        <taxon>Viridiplantae</taxon>
        <taxon>Streptophyta</taxon>
        <taxon>Embryophyta</taxon>
        <taxon>Tracheophyta</taxon>
        <taxon>Spermatophyta</taxon>
        <taxon>Magnoliopsida</taxon>
        <taxon>Liliopsida</taxon>
        <taxon>Poales</taxon>
        <taxon>Poaceae</taxon>
        <taxon>PACMAD clade</taxon>
        <taxon>Panicoideae</taxon>
        <taxon>Panicodae</taxon>
        <taxon>Paniceae</taxon>
        <taxon>Anthephorinae</taxon>
        <taxon>Digitaria</taxon>
    </lineage>
</organism>
<dbReference type="Proteomes" id="UP000636709">
    <property type="component" value="Unassembled WGS sequence"/>
</dbReference>
<dbReference type="GO" id="GO:0004869">
    <property type="term" value="F:cysteine-type endopeptidase inhibitor activity"/>
    <property type="evidence" value="ECO:0007669"/>
    <property type="project" value="UniProtKB-KW"/>
</dbReference>
<dbReference type="Pfam" id="PF16845">
    <property type="entry name" value="SQAPI"/>
    <property type="match status" value="1"/>
</dbReference>
<dbReference type="Gene3D" id="3.10.450.10">
    <property type="match status" value="1"/>
</dbReference>
<dbReference type="PANTHER" id="PTHR11413:SF124">
    <property type="entry name" value="CYSTEINE PROTEINASE INHIBITOR 3"/>
    <property type="match status" value="1"/>
</dbReference>
<gene>
    <name evidence="7" type="ORF">HU200_024529</name>
</gene>
<dbReference type="SUPFAM" id="SSF54403">
    <property type="entry name" value="Cystatin/monellin"/>
    <property type="match status" value="1"/>
</dbReference>
<dbReference type="InterPro" id="IPR027214">
    <property type="entry name" value="Cystatin"/>
</dbReference>
<name>A0A835C2U4_9POAL</name>
<keyword evidence="5" id="KW-0812">Transmembrane</keyword>
<dbReference type="PANTHER" id="PTHR11413">
    <property type="entry name" value="CYSTATIN FAMILY MEMBER"/>
    <property type="match status" value="1"/>
</dbReference>
<dbReference type="FunFam" id="3.10.450.10:FF:000016">
    <property type="entry name" value="Cysteine proteinase inhibitor"/>
    <property type="match status" value="1"/>
</dbReference>
<dbReference type="OrthoDB" id="1908104at2759"/>
<evidence type="ECO:0000313" key="8">
    <source>
        <dbReference type="Proteomes" id="UP000636709"/>
    </source>
</evidence>
<protein>
    <recommendedName>
        <fullName evidence="4">Cysteine proteinase inhibitor</fullName>
    </recommendedName>
</protein>